<evidence type="ECO:0000313" key="4">
    <source>
        <dbReference type="Proteomes" id="UP001189429"/>
    </source>
</evidence>
<protein>
    <recommendedName>
        <fullName evidence="2">JmjC domain-containing protein</fullName>
    </recommendedName>
</protein>
<dbReference type="SMART" id="SM00558">
    <property type="entry name" value="JmjC"/>
    <property type="match status" value="1"/>
</dbReference>
<dbReference type="InterPro" id="IPR041667">
    <property type="entry name" value="Cupin_8"/>
</dbReference>
<feature type="region of interest" description="Disordered" evidence="1">
    <location>
        <begin position="1"/>
        <end position="39"/>
    </location>
</feature>
<dbReference type="InterPro" id="IPR014710">
    <property type="entry name" value="RmlC-like_jellyroll"/>
</dbReference>
<evidence type="ECO:0000259" key="2">
    <source>
        <dbReference type="PROSITE" id="PS51184"/>
    </source>
</evidence>
<dbReference type="InterPro" id="IPR003347">
    <property type="entry name" value="JmjC_dom"/>
</dbReference>
<evidence type="ECO:0000313" key="3">
    <source>
        <dbReference type="EMBL" id="CAK0817783.1"/>
    </source>
</evidence>
<feature type="compositionally biased region" description="Low complexity" evidence="1">
    <location>
        <begin position="94"/>
        <end position="119"/>
    </location>
</feature>
<sequence length="1220" mass="128683">MGAEGKQPMAPAKPESPGAKSRPLPPATPPSEAEGGDGAIAHAVAASTIEGSATSYAGLALEAQDFAAASDAAADAADGAAACGWAVSAARGPAASGRTTAGASGPASSGRAAAEGSAADGPVGDRRVGPVCFVGGAAAASVAPPACARAAVADAGSASQLASEASVAQGAGKCGFVGRRKWNNECSIPDIDVALLSDTTATFHDAAACIAKSLGATRTALVEFHHDHLDVGPPSRQENISFDSQNIFMTDAGFRCRVLLWGGNGLGSGSNDRRMRGAAPGSDTQQFFNLETEQLVHTKQLVDMRTGYAHRDHACIVAQGLGDAQSWGSELRKKGERPVGDPRHFAVGPRQSHGACAFEDYRGIPWQRATYLGAAELFNDGLAVTCDFEILALPSESGGFKAVDTLKNKQVLRFLRARFHAVEPRCPPSPEFRLIPMKVDSAQRVLAWYSGMDVGEAGRLGSFIVNLAMHSASRVRSSGGGVEACVIVEMLGDEGRDEVRARFLHSRAQLPPRANQVLGVSTSNAYAGPTAGPDDWEGSLGCKPTGGDDAHAGVHAMAPTARAPLMFRACKGHSVRPIDPKCMCIRCDAAAGRSHQAIVIPLGDAAMKRTMTGLFESPKSDFQGSRGIEPLASLRAAMAAEIADYWPQAEFRRGRYDNYSSDYHQALQLGAKAAGILESPVDEASLRRSSRGIQPAAPAGAAGAAAALGAARRALGSGRQHRGLALLLRAQRLAAGEAGGQELCAAAGEALEGAFGSSPALVPAPARRSGSLLTRDPAGPGARCDAAHAAGAAASGAAPSWSSRARAPAARRYEAWLCGGEVPRVDCRGAEGFGRALSFIERHVPVVMENLGVMPATSRWSIPYLKQHTTDWPGMTVLKSAGGENRYLYYVPEQSDRDMAAFRGAPRRASANLTMSFAEFLRAARDDPGSRYYLQAPLVLREADAGGRLREQWSKGIDETLRADCDRDVDRERLGAIQQRGGFGPWSRSQLFVGPADSLSPVHYDQYDNIYLQVAGEKHFLIFDPRAAEGLFPFPLSHPYDEYAMVDLERVGARAFPRAPEVLAGRGAAATLGAGDALYVPTHWWHHVQAGASAEAWSVSVNFWFAIHEALSHPRYPLPLHLELELARHTELLLSDVAGSNSTGRMVELLIEDIEGDGREPADDAFLPARNFVLFRLARILGPGSVAAFVREFLPPARFQRSAVLAALAGPARPCKEGIV</sequence>
<dbReference type="Pfam" id="PF13621">
    <property type="entry name" value="Cupin_8"/>
    <property type="match status" value="1"/>
</dbReference>
<dbReference type="EMBL" id="CAUYUJ010006557">
    <property type="protein sequence ID" value="CAK0817783.1"/>
    <property type="molecule type" value="Genomic_DNA"/>
</dbReference>
<accession>A0ABN9RIA5</accession>
<dbReference type="PANTHER" id="PTHR12461:SF105">
    <property type="entry name" value="HYPOXIA-INDUCIBLE FACTOR 1-ALPHA INHIBITOR"/>
    <property type="match status" value="1"/>
</dbReference>
<evidence type="ECO:0000256" key="1">
    <source>
        <dbReference type="SAM" id="MobiDB-lite"/>
    </source>
</evidence>
<dbReference type="SUPFAM" id="SSF51197">
    <property type="entry name" value="Clavaminate synthase-like"/>
    <property type="match status" value="1"/>
</dbReference>
<gene>
    <name evidence="3" type="ORF">PCOR1329_LOCUS20283</name>
</gene>
<feature type="region of interest" description="Disordered" evidence="1">
    <location>
        <begin position="94"/>
        <end position="122"/>
    </location>
</feature>
<feature type="domain" description="JmjC" evidence="2">
    <location>
        <begin position="950"/>
        <end position="1122"/>
    </location>
</feature>
<dbReference type="PROSITE" id="PS51184">
    <property type="entry name" value="JMJC"/>
    <property type="match status" value="1"/>
</dbReference>
<dbReference type="PANTHER" id="PTHR12461">
    <property type="entry name" value="HYPOXIA-INDUCIBLE FACTOR 1 ALPHA INHIBITOR-RELATED"/>
    <property type="match status" value="1"/>
</dbReference>
<organism evidence="3 4">
    <name type="scientific">Prorocentrum cordatum</name>
    <dbReference type="NCBI Taxonomy" id="2364126"/>
    <lineage>
        <taxon>Eukaryota</taxon>
        <taxon>Sar</taxon>
        <taxon>Alveolata</taxon>
        <taxon>Dinophyceae</taxon>
        <taxon>Prorocentrales</taxon>
        <taxon>Prorocentraceae</taxon>
        <taxon>Prorocentrum</taxon>
    </lineage>
</organism>
<name>A0ABN9RIA5_9DINO</name>
<reference evidence="3" key="1">
    <citation type="submission" date="2023-10" db="EMBL/GenBank/DDBJ databases">
        <authorList>
            <person name="Chen Y."/>
            <person name="Shah S."/>
            <person name="Dougan E. K."/>
            <person name="Thang M."/>
            <person name="Chan C."/>
        </authorList>
    </citation>
    <scope>NUCLEOTIDE SEQUENCE [LARGE SCALE GENOMIC DNA]</scope>
</reference>
<dbReference type="Proteomes" id="UP001189429">
    <property type="component" value="Unassembled WGS sequence"/>
</dbReference>
<keyword evidence="4" id="KW-1185">Reference proteome</keyword>
<feature type="region of interest" description="Disordered" evidence="1">
    <location>
        <begin position="766"/>
        <end position="785"/>
    </location>
</feature>
<dbReference type="Gene3D" id="2.60.120.10">
    <property type="entry name" value="Jelly Rolls"/>
    <property type="match status" value="1"/>
</dbReference>
<proteinExistence type="predicted"/>
<comment type="caution">
    <text evidence="3">The sequence shown here is derived from an EMBL/GenBank/DDBJ whole genome shotgun (WGS) entry which is preliminary data.</text>
</comment>